<accession>F4KQF5</accession>
<dbReference type="Pfam" id="PF15902">
    <property type="entry name" value="Sortilin-Vps10"/>
    <property type="match status" value="1"/>
</dbReference>
<name>F4KQF5_HALH1</name>
<dbReference type="PANTHER" id="PTHR43739:SF5">
    <property type="entry name" value="EXO-ALPHA-SIALIDASE"/>
    <property type="match status" value="1"/>
</dbReference>
<feature type="chain" id="PRO_5003310206" evidence="2">
    <location>
        <begin position="21"/>
        <end position="900"/>
    </location>
</feature>
<dbReference type="GO" id="GO:0010411">
    <property type="term" value="P:xyloglucan metabolic process"/>
    <property type="evidence" value="ECO:0007669"/>
    <property type="project" value="TreeGrafter"/>
</dbReference>
<reference evidence="4 5" key="1">
    <citation type="journal article" date="2011" name="Stand. Genomic Sci.">
        <title>Complete genome sequence of Haliscomenobacter hydrossis type strain (O).</title>
        <authorList>
            <consortium name="US DOE Joint Genome Institute (JGI-PGF)"/>
            <person name="Daligault H."/>
            <person name="Lapidus A."/>
            <person name="Zeytun A."/>
            <person name="Nolan M."/>
            <person name="Lucas S."/>
            <person name="Del Rio T.G."/>
            <person name="Tice H."/>
            <person name="Cheng J.F."/>
            <person name="Tapia R."/>
            <person name="Han C."/>
            <person name="Goodwin L."/>
            <person name="Pitluck S."/>
            <person name="Liolios K."/>
            <person name="Pagani I."/>
            <person name="Ivanova N."/>
            <person name="Huntemann M."/>
            <person name="Mavromatis K."/>
            <person name="Mikhailova N."/>
            <person name="Pati A."/>
            <person name="Chen A."/>
            <person name="Palaniappan K."/>
            <person name="Land M."/>
            <person name="Hauser L."/>
            <person name="Brambilla E.M."/>
            <person name="Rohde M."/>
            <person name="Verbarg S."/>
            <person name="Goker M."/>
            <person name="Bristow J."/>
            <person name="Eisen J.A."/>
            <person name="Markowitz V."/>
            <person name="Hugenholtz P."/>
            <person name="Kyrpides N.C."/>
            <person name="Klenk H.P."/>
            <person name="Woyke T."/>
        </authorList>
    </citation>
    <scope>NUCLEOTIDE SEQUENCE [LARGE SCALE GENOMIC DNA]</scope>
    <source>
        <strain evidence="5">ATCC 27775 / DSM 1100 / LMG 10767 / O</strain>
    </source>
</reference>
<sequence>MPRLLALILASCFGLTPLFAQNDLATELLNKLSYRNIGPFRPGCWVVDLAVPEQPQTEHLYTIYVATRNAGLYKSSNNGTTWTSVFNHPDVHSLGAVAVAPSNANVVYLGTGDSYYARSSYSGNGVHKSSDGGKTWTHCGLSESQHIGKILIHPKDPNTVYVAAMGHLFGPNPERGVFKSIDGGKTWQKSLFISDNTGIVDMAMDISNPNIIYAAAYEKYRYPWTLITGGKETGIYKTTDGGKSWKKLSQGLPGGDLGRIGLDVCRGKPNVVYAVIENINLRDPFPAEIKADSAAGLSPQKREIGGEVYRSDDAGASWRKTNRLEDNVGGKAAYSFNTLRVDPQDPQKVYVTGLNLQHSYDGGKTWKGIEWTDTSKIFPEAFGDVRTFYIDPFNPQRMLLGSDGGLQLSYDGGKTCDYYDNIPGGEIYAIGVDMEEPYNIYAGLQDHDSWKGPSNAWSGEITLENWVPVGGGDGMYNQIDPSNNRWVYNEEQFGNHIRLDQWTGERKNIAPRRPGSQKPYRWNWSPPIRLSPHNPSIVYTGAEVLLRSLDRGDTWQEISPDLTTNNPQRINGKGNIQFCTITTISESPRQAGVIWVGTDDGRVWVSKDHGASWTECTAELISIGGPKELWVSRVFASAHQPGTAYVSKTGFRADDFKPYVFKTTDFGRTWTPIMQGLPNKPVNVIFEDPKNPDLLYVGNDKGVYVSLNAGSNWQHFQSNMPASVPVHDLLVHPRENDLVVGTYGRGVFVADVSALQEYKPEMAKATFHLFNIEPKPLRLEGVQFANYHLYGNRHIRTPNEPNGLSIRYFTSNTSDSLRVSIQDVQGKPVRTWKLLPKAGLNELVWNFSAAPVRGRRGPANSVSPGEYLITLEQAGQKQSKPGRFTKVQGWKIGAVPTERE</sequence>
<dbReference type="InterPro" id="IPR015943">
    <property type="entry name" value="WD40/YVTN_repeat-like_dom_sf"/>
</dbReference>
<keyword evidence="1" id="KW-0677">Repeat</keyword>
<keyword evidence="5" id="KW-1185">Reference proteome</keyword>
<dbReference type="Gene3D" id="2.130.10.10">
    <property type="entry name" value="YVTN repeat-like/Quinoprotein amine dehydrogenase"/>
    <property type="match status" value="4"/>
</dbReference>
<dbReference type="RefSeq" id="WP_013764497.1">
    <property type="nucleotide sequence ID" value="NC_015510.1"/>
</dbReference>
<dbReference type="HOGENOM" id="CLU_004847_0_0_10"/>
<dbReference type="OrthoDB" id="9757809at2"/>
<gene>
    <name evidence="4" type="ordered locus">Halhy_2059</name>
</gene>
<evidence type="ECO:0000313" key="5">
    <source>
        <dbReference type="Proteomes" id="UP000008461"/>
    </source>
</evidence>
<feature type="domain" description="Sortilin N-terminal" evidence="3">
    <location>
        <begin position="126"/>
        <end position="250"/>
    </location>
</feature>
<dbReference type="SUPFAM" id="SSF110296">
    <property type="entry name" value="Oligoxyloglucan reducing end-specific cellobiohydrolase"/>
    <property type="match status" value="2"/>
</dbReference>
<dbReference type="PANTHER" id="PTHR43739">
    <property type="entry name" value="XYLOGLUCANASE (EUROFUNG)"/>
    <property type="match status" value="1"/>
</dbReference>
<dbReference type="AlphaFoldDB" id="F4KQF5"/>
<proteinExistence type="predicted"/>
<evidence type="ECO:0000256" key="2">
    <source>
        <dbReference type="SAM" id="SignalP"/>
    </source>
</evidence>
<dbReference type="InterPro" id="IPR031778">
    <property type="entry name" value="Sortilin_N"/>
</dbReference>
<dbReference type="EMBL" id="CP002691">
    <property type="protein sequence ID" value="AEE49944.1"/>
    <property type="molecule type" value="Genomic_DNA"/>
</dbReference>
<evidence type="ECO:0000259" key="3">
    <source>
        <dbReference type="Pfam" id="PF15902"/>
    </source>
</evidence>
<evidence type="ECO:0000256" key="1">
    <source>
        <dbReference type="ARBA" id="ARBA00022737"/>
    </source>
</evidence>
<evidence type="ECO:0000313" key="4">
    <source>
        <dbReference type="EMBL" id="AEE49944.1"/>
    </source>
</evidence>
<dbReference type="STRING" id="760192.Halhy_2059"/>
<dbReference type="Proteomes" id="UP000008461">
    <property type="component" value="Chromosome"/>
</dbReference>
<organism evidence="4 5">
    <name type="scientific">Haliscomenobacter hydrossis (strain ATCC 27775 / DSM 1100 / LMG 10767 / O)</name>
    <dbReference type="NCBI Taxonomy" id="760192"/>
    <lineage>
        <taxon>Bacteria</taxon>
        <taxon>Pseudomonadati</taxon>
        <taxon>Bacteroidota</taxon>
        <taxon>Saprospiria</taxon>
        <taxon>Saprospirales</taxon>
        <taxon>Haliscomenobacteraceae</taxon>
        <taxon>Haliscomenobacter</taxon>
    </lineage>
</organism>
<dbReference type="eggNOG" id="COG4447">
    <property type="taxonomic scope" value="Bacteria"/>
</dbReference>
<keyword evidence="2" id="KW-0732">Signal</keyword>
<protein>
    <submittedName>
        <fullName evidence="4">BNR repeat-containing glycosyl hydrolase</fullName>
    </submittedName>
</protein>
<feature type="signal peptide" evidence="2">
    <location>
        <begin position="1"/>
        <end position="20"/>
    </location>
</feature>
<reference key="2">
    <citation type="submission" date="2011-04" db="EMBL/GenBank/DDBJ databases">
        <title>Complete sequence of chromosome of Haliscomenobacter hydrossis DSM 1100.</title>
        <authorList>
            <consortium name="US DOE Joint Genome Institute (JGI-PGF)"/>
            <person name="Lucas S."/>
            <person name="Han J."/>
            <person name="Lapidus A."/>
            <person name="Bruce D."/>
            <person name="Goodwin L."/>
            <person name="Pitluck S."/>
            <person name="Peters L."/>
            <person name="Kyrpides N."/>
            <person name="Mavromatis K."/>
            <person name="Ivanova N."/>
            <person name="Ovchinnikova G."/>
            <person name="Pagani I."/>
            <person name="Daligault H."/>
            <person name="Detter J.C."/>
            <person name="Han C."/>
            <person name="Land M."/>
            <person name="Hauser L."/>
            <person name="Markowitz V."/>
            <person name="Cheng J.-F."/>
            <person name="Hugenholtz P."/>
            <person name="Woyke T."/>
            <person name="Wu D."/>
            <person name="Verbarg S."/>
            <person name="Frueling A."/>
            <person name="Brambilla E."/>
            <person name="Klenk H.-P."/>
            <person name="Eisen J.A."/>
        </authorList>
    </citation>
    <scope>NUCLEOTIDE SEQUENCE</scope>
    <source>
        <strain>DSM 1100</strain>
    </source>
</reference>
<dbReference type="InterPro" id="IPR052025">
    <property type="entry name" value="Xyloglucanase_GH74"/>
</dbReference>
<dbReference type="KEGG" id="hhy:Halhy_2059"/>
<keyword evidence="4" id="KW-0378">Hydrolase</keyword>
<dbReference type="CDD" id="cd15482">
    <property type="entry name" value="Sialidase_non-viral"/>
    <property type="match status" value="3"/>
</dbReference>
<dbReference type="GO" id="GO:0016787">
    <property type="term" value="F:hydrolase activity"/>
    <property type="evidence" value="ECO:0007669"/>
    <property type="project" value="UniProtKB-KW"/>
</dbReference>